<dbReference type="NCBIfam" id="TIGR00217">
    <property type="entry name" value="malQ"/>
    <property type="match status" value="1"/>
</dbReference>
<dbReference type="Gene3D" id="3.20.20.80">
    <property type="entry name" value="Glycosidases"/>
    <property type="match status" value="1"/>
</dbReference>
<organism evidence="13 14">
    <name type="scientific">Mycobacterium branderi</name>
    <dbReference type="NCBI Taxonomy" id="43348"/>
    <lineage>
        <taxon>Bacteria</taxon>
        <taxon>Bacillati</taxon>
        <taxon>Actinomycetota</taxon>
        <taxon>Actinomycetes</taxon>
        <taxon>Mycobacteriales</taxon>
        <taxon>Mycobacteriaceae</taxon>
        <taxon>Mycobacterium</taxon>
    </lineage>
</organism>
<dbReference type="Proteomes" id="UP000467379">
    <property type="component" value="Chromosome"/>
</dbReference>
<dbReference type="RefSeq" id="WP_083134181.1">
    <property type="nucleotide sequence ID" value="NZ_AP022606.1"/>
</dbReference>
<evidence type="ECO:0000256" key="2">
    <source>
        <dbReference type="ARBA" id="ARBA00005684"/>
    </source>
</evidence>
<dbReference type="EMBL" id="AP022606">
    <property type="protein sequence ID" value="BBZ13815.1"/>
    <property type="molecule type" value="Genomic_DNA"/>
</dbReference>
<dbReference type="PANTHER" id="PTHR32438">
    <property type="entry name" value="4-ALPHA-GLUCANOTRANSFERASE DPE1, CHLOROPLASTIC/AMYLOPLASTIC"/>
    <property type="match status" value="1"/>
</dbReference>
<reference evidence="12 15" key="2">
    <citation type="journal article" date="2019" name="Emerg. Microbes Infect.">
        <title>Comprehensive subspecies identification of 175 nontuberculous mycobacteria species based on 7547 genomic profiles.</title>
        <authorList>
            <person name="Matsumoto Y."/>
            <person name="Kinjo T."/>
            <person name="Motooka D."/>
            <person name="Nabeya D."/>
            <person name="Jung N."/>
            <person name="Uechi K."/>
            <person name="Horii T."/>
            <person name="Iida T."/>
            <person name="Fujita J."/>
            <person name="Nakamura S."/>
        </authorList>
    </citation>
    <scope>NUCLEOTIDE SEQUENCE [LARGE SCALE GENOMIC DNA]</scope>
    <source>
        <strain evidence="12 15">JCM 12687</strain>
    </source>
</reference>
<proteinExistence type="inferred from homology"/>
<evidence type="ECO:0000256" key="1">
    <source>
        <dbReference type="ARBA" id="ARBA00000439"/>
    </source>
</evidence>
<dbReference type="OrthoDB" id="9811841at2"/>
<evidence type="ECO:0000313" key="15">
    <source>
        <dbReference type="Proteomes" id="UP000467379"/>
    </source>
</evidence>
<evidence type="ECO:0000313" key="13">
    <source>
        <dbReference type="EMBL" id="ORA32226.1"/>
    </source>
</evidence>
<reference evidence="12" key="3">
    <citation type="submission" date="2020-02" db="EMBL/GenBank/DDBJ databases">
        <authorList>
            <person name="Matsumoto Y."/>
            <person name="Motooka D."/>
            <person name="Nakamura S."/>
        </authorList>
    </citation>
    <scope>NUCLEOTIDE SEQUENCE</scope>
    <source>
        <strain evidence="12">JCM 12687</strain>
    </source>
</reference>
<dbReference type="InterPro" id="IPR017853">
    <property type="entry name" value="GH"/>
</dbReference>
<feature type="domain" description="MalQ N-terminal beta-sandwich" evidence="11">
    <location>
        <begin position="69"/>
        <end position="160"/>
    </location>
</feature>
<dbReference type="Pfam" id="PF21226">
    <property type="entry name" value="MalQ_N"/>
    <property type="match status" value="1"/>
</dbReference>
<dbReference type="GO" id="GO:0004134">
    <property type="term" value="F:4-alpha-glucanotransferase activity"/>
    <property type="evidence" value="ECO:0007669"/>
    <property type="project" value="UniProtKB-EC"/>
</dbReference>
<dbReference type="Pfam" id="PF02446">
    <property type="entry name" value="Glyco_hydro_77"/>
    <property type="match status" value="1"/>
</dbReference>
<evidence type="ECO:0000313" key="12">
    <source>
        <dbReference type="EMBL" id="BBZ13815.1"/>
    </source>
</evidence>
<protein>
    <recommendedName>
        <fullName evidence="4 10">4-alpha-glucanotransferase</fullName>
        <ecNumber evidence="3 10">2.4.1.25</ecNumber>
    </recommendedName>
    <alternativeName>
        <fullName evidence="8 10">Amylomaltase</fullName>
    </alternativeName>
    <alternativeName>
        <fullName evidence="9 10">Disproportionating enzyme</fullName>
    </alternativeName>
</protein>
<evidence type="ECO:0000256" key="4">
    <source>
        <dbReference type="ARBA" id="ARBA00020295"/>
    </source>
</evidence>
<evidence type="ECO:0000256" key="9">
    <source>
        <dbReference type="ARBA" id="ARBA00031501"/>
    </source>
</evidence>
<gene>
    <name evidence="12" type="primary">malQ</name>
    <name evidence="13" type="ORF">BST20_25405</name>
    <name evidence="12" type="ORF">MBRA_40100</name>
</gene>
<keyword evidence="6 10" id="KW-0808">Transferase</keyword>
<dbReference type="GO" id="GO:0005975">
    <property type="term" value="P:carbohydrate metabolic process"/>
    <property type="evidence" value="ECO:0007669"/>
    <property type="project" value="InterPro"/>
</dbReference>
<dbReference type="EC" id="2.4.1.25" evidence="3 10"/>
<reference evidence="13 14" key="1">
    <citation type="submission" date="2016-12" db="EMBL/GenBank/DDBJ databases">
        <title>The new phylogeny of genus Mycobacterium.</title>
        <authorList>
            <person name="Tortoli E."/>
            <person name="Trovato A."/>
            <person name="Cirillo D.M."/>
        </authorList>
    </citation>
    <scope>NUCLEOTIDE SEQUENCE [LARGE SCALE GENOMIC DNA]</scope>
    <source>
        <strain evidence="13 14">DSM 44624</strain>
    </source>
</reference>
<dbReference type="Proteomes" id="UP000192441">
    <property type="component" value="Unassembled WGS sequence"/>
</dbReference>
<dbReference type="AlphaFoldDB" id="A0A7I7WAM8"/>
<comment type="similarity">
    <text evidence="2 10">Belongs to the disproportionating enzyme family.</text>
</comment>
<evidence type="ECO:0000256" key="7">
    <source>
        <dbReference type="ARBA" id="ARBA00023277"/>
    </source>
</evidence>
<sequence>MTPTAPSLTELAGRLGIATDYEDWTGRRVPVTDSTVVAVLAAFGVAAGTESQCAAALAALDREYWARALPATVVGRAGAQTRFWVHVTHGHPAEVWVQLEDGTLRRGVRQVDNFTEPFDLDGRLVGEASFELPADLPLGYHRLHLRSGDQKTDTALIVTPDWLGLPERLGARRTWGLAAQLYSVRSRGSWGVGDLTDLTDLAVWSASRHGAGYLLVNPLHAATPTKPMEPSPYLPTSRRFVNPLYLRVEAIPEFAYLPKRSRVRRLRERARDRAATSDSIDRDTAWAAKRKALQLVYRVPRSAGRQLAFAAFCAREGTALDDFATWCALAEEYGADWHQWPESLQHPSAPGVAEFVAEHAAEVDFHRWLQWQLEEQLATAQSRAVAAGMSLGIMADLAVGVHPTGADAWGLQDALALGVTAGAPPDEFNQLGQDWSQPPWRPDRLDEQEYQPFRALIRAVLRHAGGVRIDHIIGLFRLWWIPEGSPPTHGTYVRYDHEAMVGIVALEAHRAGAVVVGEDLGTVEPWVREYLRARGVLGTSILWFERDRDGDGGPLPAERWREYCLSAVTTHDLPPTAGYLAGEHVRLRDSLGLLTRPVDEELAAAAADREAWLAELRRVGLLGRHADLDETVVALHEYLGRTPSRLLGLALTDAVGDHRTQNQPGTTDEYPNWRVPLSGPDGRPVLLEDVFTDPRAARLAETLHAQTAG</sequence>
<dbReference type="InterPro" id="IPR048458">
    <property type="entry name" value="MalQ_N"/>
</dbReference>
<evidence type="ECO:0000256" key="8">
    <source>
        <dbReference type="ARBA" id="ARBA00031423"/>
    </source>
</evidence>
<evidence type="ECO:0000259" key="11">
    <source>
        <dbReference type="Pfam" id="PF21226"/>
    </source>
</evidence>
<comment type="catalytic activity">
    <reaction evidence="1 10">
        <text>Transfers a segment of a (1-&gt;4)-alpha-D-glucan to a new position in an acceptor, which may be glucose or a (1-&gt;4)-alpha-D-glucan.</text>
        <dbReference type="EC" id="2.4.1.25"/>
    </reaction>
</comment>
<keyword evidence="7 10" id="KW-0119">Carbohydrate metabolism</keyword>
<dbReference type="EMBL" id="MVHM01000025">
    <property type="protein sequence ID" value="ORA32226.1"/>
    <property type="molecule type" value="Genomic_DNA"/>
</dbReference>
<evidence type="ECO:0000256" key="5">
    <source>
        <dbReference type="ARBA" id="ARBA00022676"/>
    </source>
</evidence>
<keyword evidence="15" id="KW-1185">Reference proteome</keyword>
<accession>A0A7I7WAM8</accession>
<keyword evidence="5 10" id="KW-0328">Glycosyltransferase</keyword>
<name>A0A7I7WAM8_9MYCO</name>
<evidence type="ECO:0000256" key="3">
    <source>
        <dbReference type="ARBA" id="ARBA00012560"/>
    </source>
</evidence>
<evidence type="ECO:0000256" key="10">
    <source>
        <dbReference type="RuleBase" id="RU361207"/>
    </source>
</evidence>
<dbReference type="SUPFAM" id="SSF51445">
    <property type="entry name" value="(Trans)glycosidases"/>
    <property type="match status" value="1"/>
</dbReference>
<evidence type="ECO:0000256" key="6">
    <source>
        <dbReference type="ARBA" id="ARBA00022679"/>
    </source>
</evidence>
<evidence type="ECO:0000313" key="14">
    <source>
        <dbReference type="Proteomes" id="UP000192441"/>
    </source>
</evidence>
<dbReference type="InterPro" id="IPR003385">
    <property type="entry name" value="Glyco_hydro_77"/>
</dbReference>
<dbReference type="PANTHER" id="PTHR32438:SF5">
    <property type="entry name" value="4-ALPHA-GLUCANOTRANSFERASE DPE1, CHLOROPLASTIC_AMYLOPLASTIC"/>
    <property type="match status" value="1"/>
</dbReference>